<organism evidence="6">
    <name type="scientific">Homo sapiens</name>
    <name type="common">Human</name>
    <dbReference type="NCBI Taxonomy" id="9606"/>
    <lineage>
        <taxon>Eukaryota</taxon>
        <taxon>Metazoa</taxon>
        <taxon>Chordata</taxon>
        <taxon>Craniata</taxon>
        <taxon>Vertebrata</taxon>
        <taxon>Euteleostomi</taxon>
        <taxon>Mammalia</taxon>
        <taxon>Eutheria</taxon>
        <taxon>Euarchontoglires</taxon>
        <taxon>Primates</taxon>
        <taxon>Haplorrhini</taxon>
        <taxon>Catarrhini</taxon>
        <taxon>Hominidae</taxon>
        <taxon>Homo</taxon>
    </lineage>
</organism>
<dbReference type="Gene3D" id="1.20.1250.10">
    <property type="match status" value="1"/>
</dbReference>
<dbReference type="ChiTaRS" id="IL6">
    <property type="organism name" value="human"/>
</dbReference>
<dbReference type="AlphaFoldDB" id="A0A1C9J7T7"/>
<feature type="non-terminal residue" evidence="6">
    <location>
        <position position="49"/>
    </location>
</feature>
<dbReference type="GO" id="GO:0005615">
    <property type="term" value="C:extracellular space"/>
    <property type="evidence" value="ECO:0007669"/>
    <property type="project" value="InterPro"/>
</dbReference>
<accession>A0A1C9J7T7</accession>
<evidence type="ECO:0000256" key="4">
    <source>
        <dbReference type="ARBA" id="ARBA00023441"/>
    </source>
</evidence>
<comment type="function">
    <text evidence="4">Cytokine with a wide variety of biological functions in immunity, tissue regeneration, and metabolism. Binds to IL6R, then the complex associates to the signaling subunit IL6ST/gp130 to trigger the intracellular IL6-signaling pathway. The interaction with the membrane-bound IL6R and IL6ST stimulates 'classic signaling', whereas the binding of IL6 and soluble IL6R to IL6ST stimulates 'trans-signaling'. Alternatively, 'cluster signaling' occurs when membrane-bound IL6:IL6R complexes on transmitter cells activate IL6ST receptors on neighboring receiver cells.</text>
</comment>
<gene>
    <name evidence="6" type="primary">IL6</name>
</gene>
<keyword evidence="3" id="KW-0011">Acute phase</keyword>
<evidence type="ECO:0000256" key="1">
    <source>
        <dbReference type="ARBA" id="ARBA00007432"/>
    </source>
</evidence>
<comment type="similarity">
    <text evidence="1">Belongs to the IL-6 superfamily.</text>
</comment>
<proteinExistence type="inferred from homology"/>
<dbReference type="PANTHER" id="PTHR48494">
    <property type="entry name" value="INTERLEUKIN-6"/>
    <property type="match status" value="1"/>
</dbReference>
<name>A0A1C9J7T7_HUMAN</name>
<dbReference type="Pfam" id="PF00489">
    <property type="entry name" value="IL6"/>
    <property type="match status" value="1"/>
</dbReference>
<dbReference type="GO" id="GO:0006953">
    <property type="term" value="P:acute-phase response"/>
    <property type="evidence" value="ECO:0007669"/>
    <property type="project" value="UniProtKB-KW"/>
</dbReference>
<dbReference type="GO" id="GO:0030154">
    <property type="term" value="P:cell differentiation"/>
    <property type="evidence" value="ECO:0007669"/>
    <property type="project" value="InterPro"/>
</dbReference>
<dbReference type="GO" id="GO:0005138">
    <property type="term" value="F:interleukin-6 receptor binding"/>
    <property type="evidence" value="ECO:0007669"/>
    <property type="project" value="InterPro"/>
</dbReference>
<evidence type="ECO:0000313" key="6">
    <source>
        <dbReference type="EMBL" id="AOP17753.1"/>
    </source>
</evidence>
<dbReference type="EMBL" id="KX430121">
    <property type="protein sequence ID" value="AOP17753.1"/>
    <property type="molecule type" value="Genomic_DNA"/>
</dbReference>
<evidence type="ECO:0000256" key="5">
    <source>
        <dbReference type="ARBA" id="ARBA00023468"/>
    </source>
</evidence>
<reference evidence="6" key="1">
    <citation type="submission" date="2016-06" db="EMBL/GenBank/DDBJ databases">
        <authorList>
            <person name="Kjaerup R.B."/>
            <person name="Dalgaard T.S."/>
            <person name="Juul-Madsen H.R."/>
        </authorList>
    </citation>
    <scope>NUCLEOTIDE SEQUENCE</scope>
    <source>
        <tissue evidence="6">Peripheral venous blood</tissue>
    </source>
</reference>
<dbReference type="PeptideAtlas" id="A0A1C9J7T7"/>
<dbReference type="PANTHER" id="PTHR48494:SF1">
    <property type="entry name" value="INTERLEUKIN-6"/>
    <property type="match status" value="1"/>
</dbReference>
<feature type="non-terminal residue" evidence="6">
    <location>
        <position position="1"/>
    </location>
</feature>
<dbReference type="GO" id="GO:0051240">
    <property type="term" value="P:positive regulation of multicellular organismal process"/>
    <property type="evidence" value="ECO:0007669"/>
    <property type="project" value="UniProtKB-ARBA"/>
</dbReference>
<comment type="subunit">
    <text evidence="5">Component of a hexamer of two molecules each of IL6, IL6R and IL6ST; first binds to IL6R to associate with the signaling subunit IL6ST. Interacts with IL6R (via the N-terminal ectodomain); this interaction may be affected by IL6R-binding with SORL1, hence decreasing IL6 cis signaling. Interacts with SORL1 (via the N-terminal ectodomain); this interaction leads to IL6 internalization and lysosomal degradation. May form a trimeric complex with the soluble SORL1 ectodomain and soluble IL6R receptor; this interaction might stabilize circulating IL6, hence promoting IL6 trans signaling.</text>
</comment>
<evidence type="ECO:0000256" key="2">
    <source>
        <dbReference type="ARBA" id="ARBA00019464"/>
    </source>
</evidence>
<dbReference type="InterPro" id="IPR009079">
    <property type="entry name" value="4_helix_cytokine-like_core"/>
</dbReference>
<sequence length="49" mass="5927">ETCLVKILCGHLEFEVYLHYLQNRFERGEEQPLHVQINTKVLIQFLQKK</sequence>
<dbReference type="OrthoDB" id="8943569at2759"/>
<protein>
    <recommendedName>
        <fullName evidence="2">Interleukin-6</fullName>
    </recommendedName>
</protein>
<dbReference type="SUPFAM" id="SSF47266">
    <property type="entry name" value="4-helical cytokines"/>
    <property type="match status" value="1"/>
</dbReference>
<evidence type="ECO:0000256" key="3">
    <source>
        <dbReference type="ARBA" id="ARBA00022486"/>
    </source>
</evidence>
<dbReference type="InterPro" id="IPR003574">
    <property type="entry name" value="IL-6-like"/>
</dbReference>